<dbReference type="InterPro" id="IPR019949">
    <property type="entry name" value="CmoO-like"/>
</dbReference>
<gene>
    <name evidence="3" type="ORF">SAMN05445060_3587</name>
</gene>
<name>A0A1N7H6B8_9NOCA</name>
<dbReference type="EMBL" id="FTNT01000012">
    <property type="protein sequence ID" value="SIS20323.1"/>
    <property type="molecule type" value="Genomic_DNA"/>
</dbReference>
<reference evidence="3 4" key="1">
    <citation type="submission" date="2017-01" db="EMBL/GenBank/DDBJ databases">
        <authorList>
            <person name="Mah S.A."/>
            <person name="Swanson W.J."/>
            <person name="Moy G.W."/>
            <person name="Vacquier V.D."/>
        </authorList>
    </citation>
    <scope>NUCLEOTIDE SEQUENCE [LARGE SCALE GENOMIC DNA]</scope>
    <source>
        <strain evidence="3 4">CPCC 203464</strain>
    </source>
</reference>
<organism evidence="3 4">
    <name type="scientific">Williamsia sterculiae</name>
    <dbReference type="NCBI Taxonomy" id="1344003"/>
    <lineage>
        <taxon>Bacteria</taxon>
        <taxon>Bacillati</taxon>
        <taxon>Actinomycetota</taxon>
        <taxon>Actinomycetes</taxon>
        <taxon>Mycobacteriales</taxon>
        <taxon>Nocardiaceae</taxon>
        <taxon>Williamsia</taxon>
    </lineage>
</organism>
<dbReference type="Gene3D" id="3.20.20.30">
    <property type="entry name" value="Luciferase-like domain"/>
    <property type="match status" value="1"/>
</dbReference>
<dbReference type="PANTHER" id="PTHR30137">
    <property type="entry name" value="LUCIFERASE-LIKE MONOOXYGENASE"/>
    <property type="match status" value="1"/>
</dbReference>
<dbReference type="FunFam" id="3.20.20.30:FF:000002">
    <property type="entry name" value="LLM class flavin-dependent oxidoreductase"/>
    <property type="match status" value="1"/>
</dbReference>
<sequence length="383" mass="40234">MWSSGAVCPRCRESYHDGEIAQAAPSLHTDVAELHHSVLDLAPVIADDPATDGSGSDTAPIGTALHNSVRLAQEVEKLGYHRFWLAEHHSMPGIASAAPAIVIGQVAAATSTLRVGSGGVMLPNHAPLVVAEQFGTLDALFPGRIDLGLGRAPGTDQVTMHALRRPEPGQSLGGDDFPAELASLRAFLTGGYPDDHPYSAITATPGLGADPEIWLLGSSTYSAQLAAMLGLPFAFARHFAPQQTMPAMQAYRDHFRPGVLEEPHAMITVTVIAADDDAEAQYLAGSQRLAMARLRTGAPGRYPTAEEAARHPLTPLQESSIAPSASAWIVGGPERVADQLGGVLSATGANEIMINSTVADFDARVRSHRIVAEVLRDLAPAAV</sequence>
<dbReference type="STRING" id="1344003.SAMN05445060_3587"/>
<dbReference type="NCBIfam" id="TIGR03558">
    <property type="entry name" value="oxido_grp_1"/>
    <property type="match status" value="1"/>
</dbReference>
<protein>
    <submittedName>
        <fullName evidence="3">Luciferase family oxidoreductase, group 1</fullName>
    </submittedName>
</protein>
<dbReference type="InterPro" id="IPR011251">
    <property type="entry name" value="Luciferase-like_dom"/>
</dbReference>
<keyword evidence="4" id="KW-1185">Reference proteome</keyword>
<dbReference type="PANTHER" id="PTHR30137:SF6">
    <property type="entry name" value="LUCIFERASE-LIKE MONOOXYGENASE"/>
    <property type="match status" value="1"/>
</dbReference>
<dbReference type="Proteomes" id="UP000186218">
    <property type="component" value="Unassembled WGS sequence"/>
</dbReference>
<dbReference type="Pfam" id="PF00296">
    <property type="entry name" value="Bac_luciferase"/>
    <property type="match status" value="1"/>
</dbReference>
<evidence type="ECO:0000313" key="3">
    <source>
        <dbReference type="EMBL" id="SIS20323.1"/>
    </source>
</evidence>
<evidence type="ECO:0000256" key="1">
    <source>
        <dbReference type="ARBA" id="ARBA00007789"/>
    </source>
</evidence>
<proteinExistence type="predicted"/>
<feature type="domain" description="Luciferase-like" evidence="2">
    <location>
        <begin position="60"/>
        <end position="349"/>
    </location>
</feature>
<dbReference type="InterPro" id="IPR050766">
    <property type="entry name" value="Bact_Lucif_Oxidored"/>
</dbReference>
<dbReference type="AlphaFoldDB" id="A0A1N7H6B8"/>
<comment type="similarity">
    <text evidence="1">To bacterial alkanal monooxygenase alpha and beta chains.</text>
</comment>
<dbReference type="GO" id="GO:0005829">
    <property type="term" value="C:cytosol"/>
    <property type="evidence" value="ECO:0007669"/>
    <property type="project" value="TreeGrafter"/>
</dbReference>
<dbReference type="InterPro" id="IPR036661">
    <property type="entry name" value="Luciferase-like_sf"/>
</dbReference>
<accession>A0A1N7H6B8</accession>
<evidence type="ECO:0000259" key="2">
    <source>
        <dbReference type="Pfam" id="PF00296"/>
    </source>
</evidence>
<dbReference type="SUPFAM" id="SSF51679">
    <property type="entry name" value="Bacterial luciferase-like"/>
    <property type="match status" value="1"/>
</dbReference>
<dbReference type="GO" id="GO:0016705">
    <property type="term" value="F:oxidoreductase activity, acting on paired donors, with incorporation or reduction of molecular oxygen"/>
    <property type="evidence" value="ECO:0007669"/>
    <property type="project" value="InterPro"/>
</dbReference>
<evidence type="ECO:0000313" key="4">
    <source>
        <dbReference type="Proteomes" id="UP000186218"/>
    </source>
</evidence>